<evidence type="ECO:0000256" key="2">
    <source>
        <dbReference type="ARBA" id="ARBA00009142"/>
    </source>
</evidence>
<feature type="transmembrane region" description="Helical" evidence="6">
    <location>
        <begin position="145"/>
        <end position="171"/>
    </location>
</feature>
<comment type="similarity">
    <text evidence="2 6">Belongs to the 4-toluene sulfonate uptake permease (TSUP) (TC 2.A.102) family.</text>
</comment>
<comment type="subcellular location">
    <subcellularLocation>
        <location evidence="6">Cell membrane</location>
        <topology evidence="6">Multi-pass membrane protein</topology>
    </subcellularLocation>
    <subcellularLocation>
        <location evidence="1">Membrane</location>
        <topology evidence="1">Multi-pass membrane protein</topology>
    </subcellularLocation>
</comment>
<organism evidence="7 8">
    <name type="scientific">Skermania pinensis</name>
    <dbReference type="NCBI Taxonomy" id="39122"/>
    <lineage>
        <taxon>Bacteria</taxon>
        <taxon>Bacillati</taxon>
        <taxon>Actinomycetota</taxon>
        <taxon>Actinomycetes</taxon>
        <taxon>Mycobacteriales</taxon>
        <taxon>Gordoniaceae</taxon>
        <taxon>Skermania</taxon>
    </lineage>
</organism>
<keyword evidence="3 6" id="KW-0812">Transmembrane</keyword>
<keyword evidence="6" id="KW-1003">Cell membrane</keyword>
<evidence type="ECO:0000256" key="1">
    <source>
        <dbReference type="ARBA" id="ARBA00004141"/>
    </source>
</evidence>
<dbReference type="Proteomes" id="UP000887023">
    <property type="component" value="Chromosome"/>
</dbReference>
<evidence type="ECO:0000256" key="6">
    <source>
        <dbReference type="RuleBase" id="RU363041"/>
    </source>
</evidence>
<feature type="transmembrane region" description="Helical" evidence="6">
    <location>
        <begin position="44"/>
        <end position="63"/>
    </location>
</feature>
<sequence length="258" mass="25624">MTVALLVGLGLLVGFLLGLLGAGGSILAVPALVYLVGLAPREAIPLALAVVAISATAATVPRLRTGEIRYPLVAVFAITGAIGAVASTALGARLSSAVTMLGFAVLLLVAGSRLLRPQTDTGTACRIPSTGKVNWRRCMSRAVPVGLGVGVLTGLFGVGGGFLIVPALVVALGLDSVSAIATSVAIVAINSASALFAHAGTSGLDTGSVIAFAVPAAVAAALAGRLRLDAARTQRWFAYLLLVTAVAVTAATAIPLLR</sequence>
<proteinExistence type="inferred from homology"/>
<keyword evidence="5 6" id="KW-0472">Membrane</keyword>
<dbReference type="PANTHER" id="PTHR43701:SF2">
    <property type="entry name" value="MEMBRANE TRANSPORTER PROTEIN YJNA-RELATED"/>
    <property type="match status" value="1"/>
</dbReference>
<accession>A0ABX8SA85</accession>
<dbReference type="EMBL" id="CP079105">
    <property type="protein sequence ID" value="QXQ12631.1"/>
    <property type="molecule type" value="Genomic_DNA"/>
</dbReference>
<keyword evidence="8" id="KW-1185">Reference proteome</keyword>
<dbReference type="PANTHER" id="PTHR43701">
    <property type="entry name" value="MEMBRANE TRANSPORTER PROTEIN MJ0441-RELATED"/>
    <property type="match status" value="1"/>
</dbReference>
<name>A0ABX8SA85_9ACTN</name>
<protein>
    <recommendedName>
        <fullName evidence="6">Probable membrane transporter protein</fullName>
    </recommendedName>
</protein>
<gene>
    <name evidence="7" type="ORF">KV203_11745</name>
</gene>
<dbReference type="InterPro" id="IPR051598">
    <property type="entry name" value="TSUP/Inactive_protease-like"/>
</dbReference>
<evidence type="ECO:0000256" key="4">
    <source>
        <dbReference type="ARBA" id="ARBA00022989"/>
    </source>
</evidence>
<feature type="transmembrane region" description="Helical" evidence="6">
    <location>
        <begin position="204"/>
        <end position="224"/>
    </location>
</feature>
<dbReference type="InterPro" id="IPR002781">
    <property type="entry name" value="TM_pro_TauE-like"/>
</dbReference>
<dbReference type="Pfam" id="PF01925">
    <property type="entry name" value="TauE"/>
    <property type="match status" value="1"/>
</dbReference>
<evidence type="ECO:0000256" key="3">
    <source>
        <dbReference type="ARBA" id="ARBA00022692"/>
    </source>
</evidence>
<evidence type="ECO:0000313" key="8">
    <source>
        <dbReference type="Proteomes" id="UP000887023"/>
    </source>
</evidence>
<dbReference type="RefSeq" id="WP_066470841.1">
    <property type="nucleotide sequence ID" value="NZ_CBCRUZ010000022.1"/>
</dbReference>
<feature type="transmembrane region" description="Helical" evidence="6">
    <location>
        <begin position="236"/>
        <end position="257"/>
    </location>
</feature>
<feature type="transmembrane region" description="Helical" evidence="6">
    <location>
        <begin position="70"/>
        <end position="90"/>
    </location>
</feature>
<feature type="transmembrane region" description="Helical" evidence="6">
    <location>
        <begin position="96"/>
        <end position="115"/>
    </location>
</feature>
<keyword evidence="4 6" id="KW-1133">Transmembrane helix</keyword>
<reference evidence="7" key="1">
    <citation type="submission" date="2021-07" db="EMBL/GenBank/DDBJ databases">
        <title>Candidatus Kaistella beijingensis sp. nov. isolated from a municipal wastewater treatment plant is involved in sludge foaming.</title>
        <authorList>
            <person name="Song Y."/>
            <person name="Liu S.-J."/>
        </authorList>
    </citation>
    <scope>NUCLEOTIDE SEQUENCE</scope>
    <source>
        <strain evidence="7">DSM 43998</strain>
    </source>
</reference>
<evidence type="ECO:0000313" key="7">
    <source>
        <dbReference type="EMBL" id="QXQ12631.1"/>
    </source>
</evidence>
<evidence type="ECO:0000256" key="5">
    <source>
        <dbReference type="ARBA" id="ARBA00023136"/>
    </source>
</evidence>